<dbReference type="KEGG" id="aef:GEV26_09575"/>
<sequence>MDHLTTDWDQHFQPADDALHGVTDNFYENETFWFSFFVPERAMGAWLYSGVRQNAGVSTGGLFVWDDTATQPADLPFYEYFSWLKPPTEVGPDRVALPNGITITTIESGMVYDLAHTDRDGTSVQLRFEGLEPPVPLRAGAPPYPTASHFDQTGHVTGHLVLDGERVDVDCFAMRDRSWGPRTERGYPRIGYTWLADRDVSVLAFSRPVDGVDEVYAGYLRRDGKVSRLVSGQRTVDRDPAEGWVTAMTIDATDEQGNRVSVTGEARSRMVLAGATNVCVNSVMRWQVDGREVHGEDQDVWSMKQWRAARGR</sequence>
<dbReference type="AlphaFoldDB" id="A0A5Q2MG21"/>
<proteinExistence type="predicted"/>
<reference evidence="3 4" key="1">
    <citation type="submission" date="2019-11" db="EMBL/GenBank/DDBJ databases">
        <authorList>
            <person name="Li J."/>
        </authorList>
    </citation>
    <scope>NUCLEOTIDE SEQUENCE [LARGE SCALE GENOMIC DNA]</scope>
    <source>
        <strain evidence="3 4">MF47</strain>
    </source>
</reference>
<dbReference type="EMBL" id="CP045737">
    <property type="protein sequence ID" value="QGG41588.1"/>
    <property type="molecule type" value="Genomic_DNA"/>
</dbReference>
<keyword evidence="4" id="KW-1185">Reference proteome</keyword>
<dbReference type="SUPFAM" id="SSF159245">
    <property type="entry name" value="AttH-like"/>
    <property type="match status" value="1"/>
</dbReference>
<gene>
    <name evidence="3" type="ORF">GEV26_09575</name>
</gene>
<organism evidence="3 4">
    <name type="scientific">Aeromicrobium yanjiei</name>
    <dbReference type="NCBI Taxonomy" id="2662028"/>
    <lineage>
        <taxon>Bacteria</taxon>
        <taxon>Bacillati</taxon>
        <taxon>Actinomycetota</taxon>
        <taxon>Actinomycetes</taxon>
        <taxon>Propionibacteriales</taxon>
        <taxon>Nocardioidaceae</taxon>
        <taxon>Aeromicrobium</taxon>
    </lineage>
</organism>
<evidence type="ECO:0000259" key="2">
    <source>
        <dbReference type="Pfam" id="PF23213"/>
    </source>
</evidence>
<name>A0A5Q2MG21_9ACTN</name>
<dbReference type="InterPro" id="IPR055493">
    <property type="entry name" value="DUF7065"/>
</dbReference>
<dbReference type="Pfam" id="PF23212">
    <property type="entry name" value="DUF7064"/>
    <property type="match status" value="1"/>
</dbReference>
<protein>
    <submittedName>
        <fullName evidence="3">Uncharacterized protein</fullName>
    </submittedName>
</protein>
<dbReference type="InterPro" id="IPR055492">
    <property type="entry name" value="DUF7064"/>
</dbReference>
<evidence type="ECO:0000313" key="4">
    <source>
        <dbReference type="Proteomes" id="UP000392064"/>
    </source>
</evidence>
<dbReference type="RefSeq" id="WP_153652856.1">
    <property type="nucleotide sequence ID" value="NZ_CP045737.1"/>
</dbReference>
<feature type="domain" description="DUF7064" evidence="1">
    <location>
        <begin position="198"/>
        <end position="295"/>
    </location>
</feature>
<dbReference type="Pfam" id="PF23213">
    <property type="entry name" value="DUF7065"/>
    <property type="match status" value="1"/>
</dbReference>
<evidence type="ECO:0000259" key="1">
    <source>
        <dbReference type="Pfam" id="PF23212"/>
    </source>
</evidence>
<dbReference type="Proteomes" id="UP000392064">
    <property type="component" value="Chromosome"/>
</dbReference>
<evidence type="ECO:0000313" key="3">
    <source>
        <dbReference type="EMBL" id="QGG41588.1"/>
    </source>
</evidence>
<accession>A0A5Q2MG21</accession>
<feature type="domain" description="DUF7065" evidence="2">
    <location>
        <begin position="118"/>
        <end position="182"/>
    </location>
</feature>